<comment type="caution">
    <text evidence="1">The sequence shown here is derived from an EMBL/GenBank/DDBJ whole genome shotgun (WGS) entry which is preliminary data.</text>
</comment>
<gene>
    <name evidence="1" type="ORF">M8523_25810</name>
</gene>
<dbReference type="EMBL" id="JAMOIM010000025">
    <property type="protein sequence ID" value="MCW6511403.1"/>
    <property type="molecule type" value="Genomic_DNA"/>
</dbReference>
<keyword evidence="2" id="KW-1185">Reference proteome</keyword>
<dbReference type="RefSeq" id="WP_282587780.1">
    <property type="nucleotide sequence ID" value="NZ_JAMOIM010000025.1"/>
</dbReference>
<reference evidence="1" key="1">
    <citation type="submission" date="2022-05" db="EMBL/GenBank/DDBJ databases">
        <authorList>
            <person name="Pankratov T."/>
        </authorList>
    </citation>
    <scope>NUCLEOTIDE SEQUENCE</scope>
    <source>
        <strain evidence="1">BP6-180914</strain>
    </source>
</reference>
<sequence length="92" mass="10242">MVELNVRTAIEDVVRDRLNTVRIISVETVREPDFDGDDVLRVTVVVDSPASDFDSGRVSGLVRHIRAKLDSLREYAFPMVSFKARQSAGAAH</sequence>
<protein>
    <submittedName>
        <fullName evidence="1">Uncharacterized protein</fullName>
    </submittedName>
</protein>
<dbReference type="AlphaFoldDB" id="A0AA42CLA9"/>
<evidence type="ECO:0000313" key="2">
    <source>
        <dbReference type="Proteomes" id="UP001165667"/>
    </source>
</evidence>
<dbReference type="Proteomes" id="UP001165667">
    <property type="component" value="Unassembled WGS sequence"/>
</dbReference>
<name>A0AA42CLA9_9HYPH</name>
<organism evidence="1 2">
    <name type="scientific">Lichenifustis flavocetrariae</name>
    <dbReference type="NCBI Taxonomy" id="2949735"/>
    <lineage>
        <taxon>Bacteria</taxon>
        <taxon>Pseudomonadati</taxon>
        <taxon>Pseudomonadota</taxon>
        <taxon>Alphaproteobacteria</taxon>
        <taxon>Hyphomicrobiales</taxon>
        <taxon>Lichenihabitantaceae</taxon>
        <taxon>Lichenifustis</taxon>
    </lineage>
</organism>
<proteinExistence type="predicted"/>
<evidence type="ECO:0000313" key="1">
    <source>
        <dbReference type="EMBL" id="MCW6511403.1"/>
    </source>
</evidence>
<accession>A0AA42CLA9</accession>